<proteinExistence type="predicted"/>
<reference evidence="2 3" key="1">
    <citation type="submission" date="2024-02" db="EMBL/GenBank/DDBJ databases">
        <authorList>
            <person name="Chen Y."/>
            <person name="Shah S."/>
            <person name="Dougan E. K."/>
            <person name="Thang M."/>
            <person name="Chan C."/>
        </authorList>
    </citation>
    <scope>NUCLEOTIDE SEQUENCE [LARGE SCALE GENOMIC DNA]</scope>
</reference>
<dbReference type="EMBL" id="CAXAMN010028206">
    <property type="protein sequence ID" value="CAK9115721.1"/>
    <property type="molecule type" value="Genomic_DNA"/>
</dbReference>
<feature type="compositionally biased region" description="Basic and acidic residues" evidence="1">
    <location>
        <begin position="168"/>
        <end position="187"/>
    </location>
</feature>
<protein>
    <submittedName>
        <fullName evidence="2">Uncharacterized protein</fullName>
    </submittedName>
</protein>
<sequence length="613" mass="69334">MAETSSKGGKYLSYRGSKERCKRVMEWISQITDEEALRRHEKNKKVYAKVKDSKDKDACMRKGSFSLRLDDFDSEEPLEDQITVNFELLKQWFELMGRETPMGHEIQAAILEKNEVFRFLYTTKPKYQKVEAYEAALDWRGLVADFLVTERRSGGVRRGPHESRISELKEIVRRVSGPREKKRDRSSRGSASRDGMEDSQAMSGGVSTPLSSMCSSEQLIKERLENMTDDADMPAKEEFKNQEPQPYKPEHFQAFFGWRMTLGPDFFNLQVMPRIVRHTELLDHVGKSSWLDQQVIYAHLENWDSMMRLLGWKVAEDKGVPFASSLACLGVKIDLEHFAFGCVTISNTPERKRELAETVRKVLQDGKLSLTSAQSLRGRMQFAENQFMGRMARRALAAVTEHSVLGRLDVSFSLRCHLEDFLGELLEGPPRTLKTFTRDTLFLFTDACFEPDRSDPVGIGCVLVGTEGRPLEFIAGSPQLSVCEFLGLGAKKTIIFGAEMYALLVGLKVWGEKFANRQLVVYVDNDAVRGSIANSYERLGAAGMMLERINSIESSRQFLMWVARVPSKSNVADGPSRGDYAALEDAGAFRVQCLLDFAPFQREELNGGVAVPR</sequence>
<dbReference type="Proteomes" id="UP001642484">
    <property type="component" value="Unassembled WGS sequence"/>
</dbReference>
<evidence type="ECO:0000256" key="1">
    <source>
        <dbReference type="SAM" id="MobiDB-lite"/>
    </source>
</evidence>
<evidence type="ECO:0000313" key="2">
    <source>
        <dbReference type="EMBL" id="CAK9115721.1"/>
    </source>
</evidence>
<evidence type="ECO:0000313" key="3">
    <source>
        <dbReference type="Proteomes" id="UP001642484"/>
    </source>
</evidence>
<feature type="region of interest" description="Disordered" evidence="1">
    <location>
        <begin position="168"/>
        <end position="212"/>
    </location>
</feature>
<accession>A0ABP0STE7</accession>
<gene>
    <name evidence="2" type="ORF">CCMP2556_LOCUS53478</name>
</gene>
<comment type="caution">
    <text evidence="2">The sequence shown here is derived from an EMBL/GenBank/DDBJ whole genome shotgun (WGS) entry which is preliminary data.</text>
</comment>
<keyword evidence="3" id="KW-1185">Reference proteome</keyword>
<organism evidence="2 3">
    <name type="scientific">Durusdinium trenchii</name>
    <dbReference type="NCBI Taxonomy" id="1381693"/>
    <lineage>
        <taxon>Eukaryota</taxon>
        <taxon>Sar</taxon>
        <taxon>Alveolata</taxon>
        <taxon>Dinophyceae</taxon>
        <taxon>Suessiales</taxon>
        <taxon>Symbiodiniaceae</taxon>
        <taxon>Durusdinium</taxon>
    </lineage>
</organism>
<name>A0ABP0STE7_9DINO</name>
<feature type="compositionally biased region" description="Polar residues" evidence="1">
    <location>
        <begin position="200"/>
        <end position="212"/>
    </location>
</feature>